<keyword evidence="2" id="KW-1185">Reference proteome</keyword>
<evidence type="ECO:0000313" key="2">
    <source>
        <dbReference type="Proteomes" id="UP000265703"/>
    </source>
</evidence>
<reference evidence="1 2" key="1">
    <citation type="submission" date="2018-06" db="EMBL/GenBank/DDBJ databases">
        <title>Comparative genomics reveals the genomic features of Rhizophagus irregularis, R. cerebriforme, R. diaphanum and Gigaspora rosea, and their symbiotic lifestyle signature.</title>
        <authorList>
            <person name="Morin E."/>
            <person name="San Clemente H."/>
            <person name="Chen E.C.H."/>
            <person name="De La Providencia I."/>
            <person name="Hainaut M."/>
            <person name="Kuo A."/>
            <person name="Kohler A."/>
            <person name="Murat C."/>
            <person name="Tang N."/>
            <person name="Roy S."/>
            <person name="Loubradou J."/>
            <person name="Henrissat B."/>
            <person name="Grigoriev I.V."/>
            <person name="Corradi N."/>
            <person name="Roux C."/>
            <person name="Martin F.M."/>
        </authorList>
    </citation>
    <scope>NUCLEOTIDE SEQUENCE [LARGE SCALE GENOMIC DNA]</scope>
    <source>
        <strain evidence="1 2">DAOM 227022</strain>
    </source>
</reference>
<name>A0A397THN4_9GLOM</name>
<accession>A0A397THN4</accession>
<evidence type="ECO:0000313" key="1">
    <source>
        <dbReference type="EMBL" id="RIA97753.1"/>
    </source>
</evidence>
<dbReference type="AlphaFoldDB" id="A0A397THN4"/>
<comment type="caution">
    <text evidence="1">The sequence shown here is derived from an EMBL/GenBank/DDBJ whole genome shotgun (WGS) entry which is preliminary data.</text>
</comment>
<dbReference type="EMBL" id="QKYT01000025">
    <property type="protein sequence ID" value="RIA97753.1"/>
    <property type="molecule type" value="Genomic_DNA"/>
</dbReference>
<sequence length="243" mass="29224">MNHTIYELSMQFGQNSHLISVSFINVVDLFFVLLNDENTRYKVLLKNPKKWIWSLTEKQLSSVISRRNVYLWRSNKLPQNTMFSNNNLNDDENFLKEFLKGFYRQIIKMKDYTKYNAILSNWIQDLFDSNEKDPKIFLKLMENHEENENWFSSSIGFFYEYDILCKKVSTKLEYLEDVHVMSHNQYENFNGLEINLCKDEINVIENYFENLDKDSNESQIDNCYPSRYLSEIHENSFILKAEK</sequence>
<dbReference type="Proteomes" id="UP000265703">
    <property type="component" value="Unassembled WGS sequence"/>
</dbReference>
<dbReference type="OrthoDB" id="2433484at2759"/>
<organism evidence="1 2">
    <name type="scientific">Glomus cerebriforme</name>
    <dbReference type="NCBI Taxonomy" id="658196"/>
    <lineage>
        <taxon>Eukaryota</taxon>
        <taxon>Fungi</taxon>
        <taxon>Fungi incertae sedis</taxon>
        <taxon>Mucoromycota</taxon>
        <taxon>Glomeromycotina</taxon>
        <taxon>Glomeromycetes</taxon>
        <taxon>Glomerales</taxon>
        <taxon>Glomeraceae</taxon>
        <taxon>Glomus</taxon>
    </lineage>
</organism>
<protein>
    <submittedName>
        <fullName evidence="1">Uncharacterized protein</fullName>
    </submittedName>
</protein>
<gene>
    <name evidence="1" type="ORF">C1645_732152</name>
</gene>
<proteinExistence type="predicted"/>